<evidence type="ECO:0000313" key="12">
    <source>
        <dbReference type="EMBL" id="MEI5995489.1"/>
    </source>
</evidence>
<keyword evidence="3 11" id="KW-0812">Transmembrane</keyword>
<accession>A0A242CJ59</accession>
<evidence type="ECO:0000256" key="4">
    <source>
        <dbReference type="ARBA" id="ARBA00022723"/>
    </source>
</evidence>
<organism evidence="13">
    <name type="scientific">Candidatus Enterococcus mansonii</name>
    <dbReference type="NCBI Taxonomy" id="1834181"/>
    <lineage>
        <taxon>Bacteria</taxon>
        <taxon>Bacillati</taxon>
        <taxon>Bacillota</taxon>
        <taxon>Bacilli</taxon>
        <taxon>Lactobacillales</taxon>
        <taxon>Enterococcaceae</taxon>
        <taxon>Enterococcus</taxon>
    </lineage>
</organism>
<keyword evidence="9 11" id="KW-1133">Transmembrane helix</keyword>
<dbReference type="NCBIfam" id="TIGR01494">
    <property type="entry name" value="ATPase_P-type"/>
    <property type="match status" value="1"/>
</dbReference>
<dbReference type="NCBIfam" id="TIGR01512">
    <property type="entry name" value="ATPase-IB2_Cd"/>
    <property type="match status" value="1"/>
</dbReference>
<evidence type="ECO:0000256" key="2">
    <source>
        <dbReference type="ARBA" id="ARBA00006024"/>
    </source>
</evidence>
<protein>
    <submittedName>
        <fullName evidence="13">Cadmium-translocating P-type ATPase</fullName>
    </submittedName>
</protein>
<keyword evidence="5 11" id="KW-0547">Nucleotide-binding</keyword>
<dbReference type="Proteomes" id="UP000195139">
    <property type="component" value="Unassembled WGS sequence"/>
</dbReference>
<dbReference type="SFLD" id="SFLDF00027">
    <property type="entry name" value="p-type_atpase"/>
    <property type="match status" value="1"/>
</dbReference>
<dbReference type="GO" id="GO:0046872">
    <property type="term" value="F:metal ion binding"/>
    <property type="evidence" value="ECO:0007669"/>
    <property type="project" value="UniProtKB-KW"/>
</dbReference>
<keyword evidence="4 11" id="KW-0479">Metal-binding</keyword>
<dbReference type="SFLD" id="SFLDS00003">
    <property type="entry name" value="Haloacid_Dehalogenase"/>
    <property type="match status" value="1"/>
</dbReference>
<dbReference type="STRING" id="1834181.A5880_000971"/>
<dbReference type="InterPro" id="IPR001757">
    <property type="entry name" value="P_typ_ATPase"/>
</dbReference>
<dbReference type="SFLD" id="SFLDG00002">
    <property type="entry name" value="C1.7:_P-type_atpase_like"/>
    <property type="match status" value="1"/>
</dbReference>
<keyword evidence="14" id="KW-1185">Reference proteome</keyword>
<evidence type="ECO:0000256" key="7">
    <source>
        <dbReference type="ARBA" id="ARBA00022842"/>
    </source>
</evidence>
<sequence length="441" mass="48325">MTVTKASNDTLFAKIIRLVEEAQSTPSKTASFIETLENIYVKIILIAIPLMILIPYLFLGWSFTESFYRGMVLLVVASPCALVASATPATLAAISNGARNGVLFKGGVYLENLASLKAIAFDKTGTLTRGVPVVTDAEFLTDKQEALNILVAMERHSTHPLAQAIVSRFDDESTEKYSQINIKNIVGFGMETLVNSTTWRVGKKTFNDQVIISTELQNKVEQLQENGKTVIYLFRNQDVVAYFGLLDTPKPEAKKAIYYFKKAGIHTTMITGDHEKTANAVASSLEIDDVYANCLPEDKTNLIKEQKETYGINAMVGDGINDAPALANAAIGVAMGKGTDIAMDIADMVLMQNDLEKLQMSHLLSKKLKRIVTQNIVFSSVVIFVLILSNFFQIINLPLGVIGHEGSTILVILNGLRMLRTIPIQETSSIKKVHSQMAKSA</sequence>
<keyword evidence="8" id="KW-1278">Translocase</keyword>
<comment type="caution">
    <text evidence="11">Lacks conserved residue(s) required for the propagation of feature annotation.</text>
</comment>
<dbReference type="PROSITE" id="PS00154">
    <property type="entry name" value="ATPASE_E1_E2"/>
    <property type="match status" value="1"/>
</dbReference>
<dbReference type="PANTHER" id="PTHR43079">
    <property type="entry name" value="PROBABLE CADMIUM/ZINC-TRANSPORTING ATPASE HMA1"/>
    <property type="match status" value="1"/>
</dbReference>
<feature type="transmembrane region" description="Helical" evidence="11">
    <location>
        <begin position="39"/>
        <end position="59"/>
    </location>
</feature>
<name>A0A242CJ59_9ENTE</name>
<dbReference type="InterPro" id="IPR036412">
    <property type="entry name" value="HAD-like_sf"/>
</dbReference>
<dbReference type="Gene3D" id="3.40.50.1000">
    <property type="entry name" value="HAD superfamily/HAD-like"/>
    <property type="match status" value="1"/>
</dbReference>
<keyword evidence="10 11" id="KW-0472">Membrane</keyword>
<dbReference type="InterPro" id="IPR018303">
    <property type="entry name" value="ATPase_P-typ_P_site"/>
</dbReference>
<comment type="subcellular location">
    <subcellularLocation>
        <location evidence="11">Cell membrane</location>
    </subcellularLocation>
    <subcellularLocation>
        <location evidence="1">Membrane</location>
        <topology evidence="1">Multi-pass membrane protein</topology>
    </subcellularLocation>
</comment>
<reference evidence="12 14" key="2">
    <citation type="submission" date="2018-07" db="EMBL/GenBank/DDBJ databases">
        <title>The Genome Sequence of Enterococcus sp. DIV0659b.</title>
        <authorList>
            <consortium name="The Broad Institute Genomics Platform"/>
            <consortium name="The Broad Institute Genomic Center for Infectious Diseases"/>
            <person name="Earl A."/>
            <person name="Manson A."/>
            <person name="Schwartman J."/>
            <person name="Gilmore M."/>
            <person name="Abouelleil A."/>
            <person name="Cao P."/>
            <person name="Chapman S."/>
            <person name="Cusick C."/>
            <person name="Shea T."/>
            <person name="Young S."/>
            <person name="Neafsey D."/>
            <person name="Nusbaum C."/>
            <person name="Birren B."/>
        </authorList>
    </citation>
    <scope>NUCLEOTIDE SEQUENCE [LARGE SCALE GENOMIC DNA]</scope>
    <source>
        <strain evidence="12 14">4G2_DIV0659</strain>
    </source>
</reference>
<dbReference type="EMBL" id="NGLE02000001">
    <property type="protein sequence ID" value="MEI5995489.1"/>
    <property type="molecule type" value="Genomic_DNA"/>
</dbReference>
<evidence type="ECO:0000313" key="14">
    <source>
        <dbReference type="Proteomes" id="UP000195139"/>
    </source>
</evidence>
<dbReference type="InterPro" id="IPR027256">
    <property type="entry name" value="P-typ_ATPase_IB"/>
</dbReference>
<dbReference type="PRINTS" id="PR00120">
    <property type="entry name" value="HATPASE"/>
</dbReference>
<comment type="caution">
    <text evidence="13">The sequence shown here is derived from an EMBL/GenBank/DDBJ whole genome shotgun (WGS) entry which is preliminary data.</text>
</comment>
<dbReference type="GO" id="GO:0005524">
    <property type="term" value="F:ATP binding"/>
    <property type="evidence" value="ECO:0007669"/>
    <property type="project" value="UniProtKB-UniRule"/>
</dbReference>
<dbReference type="GO" id="GO:0005886">
    <property type="term" value="C:plasma membrane"/>
    <property type="evidence" value="ECO:0007669"/>
    <property type="project" value="UniProtKB-SubCell"/>
</dbReference>
<keyword evidence="6 11" id="KW-0067">ATP-binding</keyword>
<proteinExistence type="inferred from homology"/>
<dbReference type="InterPro" id="IPR023298">
    <property type="entry name" value="ATPase_P-typ_TM_dom_sf"/>
</dbReference>
<evidence type="ECO:0000256" key="11">
    <source>
        <dbReference type="RuleBase" id="RU362081"/>
    </source>
</evidence>
<dbReference type="PRINTS" id="PR00119">
    <property type="entry name" value="CATATPASE"/>
</dbReference>
<dbReference type="InterPro" id="IPR023214">
    <property type="entry name" value="HAD_sf"/>
</dbReference>
<gene>
    <name evidence="13" type="ORF">A5880_000971</name>
    <name evidence="12" type="ORF">A5880_003080</name>
</gene>
<feature type="transmembrane region" description="Helical" evidence="11">
    <location>
        <begin position="376"/>
        <end position="395"/>
    </location>
</feature>
<feature type="transmembrane region" description="Helical" evidence="11">
    <location>
        <begin position="71"/>
        <end position="94"/>
    </location>
</feature>
<dbReference type="InterPro" id="IPR051949">
    <property type="entry name" value="Cation_Transport_ATPase"/>
</dbReference>
<evidence type="ECO:0000256" key="5">
    <source>
        <dbReference type="ARBA" id="ARBA00022741"/>
    </source>
</evidence>
<dbReference type="InterPro" id="IPR044492">
    <property type="entry name" value="P_typ_ATPase_HD_dom"/>
</dbReference>
<evidence type="ECO:0000256" key="8">
    <source>
        <dbReference type="ARBA" id="ARBA00022967"/>
    </source>
</evidence>
<keyword evidence="11" id="KW-1003">Cell membrane</keyword>
<evidence type="ECO:0000256" key="3">
    <source>
        <dbReference type="ARBA" id="ARBA00022692"/>
    </source>
</evidence>
<reference evidence="13" key="1">
    <citation type="submission" date="2017-05" db="EMBL/GenBank/DDBJ databases">
        <title>The Genome Sequence of Enterococcus sp. 4G2_DIV0659.</title>
        <authorList>
            <consortium name="The Broad Institute Genomics Platform"/>
            <consortium name="The Broad Institute Genomic Center for Infectious Diseases"/>
            <person name="Earl A."/>
            <person name="Manson A."/>
            <person name="Schwartman J."/>
            <person name="Gilmore M."/>
            <person name="Abouelleil A."/>
            <person name="Cao P."/>
            <person name="Chapman S."/>
            <person name="Cusick C."/>
            <person name="Shea T."/>
            <person name="Young S."/>
            <person name="Neafsey D."/>
            <person name="Nusbaum C."/>
            <person name="Birren B."/>
        </authorList>
    </citation>
    <scope>NUCLEOTIDE SEQUENCE [LARGE SCALE GENOMIC DNA]</scope>
    <source>
        <strain evidence="13">4G2_DIV0659</strain>
    </source>
</reference>
<evidence type="ECO:0000256" key="1">
    <source>
        <dbReference type="ARBA" id="ARBA00004141"/>
    </source>
</evidence>
<dbReference type="NCBIfam" id="TIGR01525">
    <property type="entry name" value="ATPase-IB_hvy"/>
    <property type="match status" value="1"/>
</dbReference>
<dbReference type="PANTHER" id="PTHR43079:SF1">
    <property type="entry name" value="CADMIUM_ZINC-TRANSPORTING ATPASE HMA1, CHLOROPLASTIC-RELATED"/>
    <property type="match status" value="1"/>
</dbReference>
<evidence type="ECO:0000256" key="9">
    <source>
        <dbReference type="ARBA" id="ARBA00022989"/>
    </source>
</evidence>
<dbReference type="SUPFAM" id="SSF56784">
    <property type="entry name" value="HAD-like"/>
    <property type="match status" value="1"/>
</dbReference>
<keyword evidence="7" id="KW-0460">Magnesium</keyword>
<dbReference type="GO" id="GO:0019829">
    <property type="term" value="F:ATPase-coupled monoatomic cation transmembrane transporter activity"/>
    <property type="evidence" value="ECO:0007669"/>
    <property type="project" value="InterPro"/>
</dbReference>
<comment type="similarity">
    <text evidence="2 11">Belongs to the cation transport ATPase (P-type) (TC 3.A.3) family. Type IB subfamily.</text>
</comment>
<dbReference type="Gene3D" id="3.40.1110.10">
    <property type="entry name" value="Calcium-transporting ATPase, cytoplasmic domain N"/>
    <property type="match status" value="1"/>
</dbReference>
<dbReference type="SUPFAM" id="SSF81665">
    <property type="entry name" value="Calcium ATPase, transmembrane domain M"/>
    <property type="match status" value="1"/>
</dbReference>
<evidence type="ECO:0000256" key="6">
    <source>
        <dbReference type="ARBA" id="ARBA00022840"/>
    </source>
</evidence>
<dbReference type="EMBL" id="NGLE01000001">
    <property type="protein sequence ID" value="OTO10287.1"/>
    <property type="molecule type" value="Genomic_DNA"/>
</dbReference>
<dbReference type="GO" id="GO:0016887">
    <property type="term" value="F:ATP hydrolysis activity"/>
    <property type="evidence" value="ECO:0007669"/>
    <property type="project" value="InterPro"/>
</dbReference>
<dbReference type="AlphaFoldDB" id="A0A242CJ59"/>
<dbReference type="Pfam" id="PF00702">
    <property type="entry name" value="Hydrolase"/>
    <property type="match status" value="1"/>
</dbReference>
<dbReference type="InterPro" id="IPR023299">
    <property type="entry name" value="ATPase_P-typ_cyto_dom_N"/>
</dbReference>
<evidence type="ECO:0000313" key="13">
    <source>
        <dbReference type="EMBL" id="OTO10287.1"/>
    </source>
</evidence>
<evidence type="ECO:0000256" key="10">
    <source>
        <dbReference type="ARBA" id="ARBA00023136"/>
    </source>
</evidence>